<comment type="caution">
    <text evidence="1">The sequence shown here is derived from an EMBL/GenBank/DDBJ whole genome shotgun (WGS) entry which is preliminary data.</text>
</comment>
<accession>A0A9X6YTL6</accession>
<evidence type="ECO:0000313" key="2">
    <source>
        <dbReference type="Proteomes" id="UP000219869"/>
    </source>
</evidence>
<organism evidence="1 2">
    <name type="scientific">Bacillus cereus</name>
    <dbReference type="NCBI Taxonomy" id="1396"/>
    <lineage>
        <taxon>Bacteria</taxon>
        <taxon>Bacillati</taxon>
        <taxon>Bacillota</taxon>
        <taxon>Bacilli</taxon>
        <taxon>Bacillales</taxon>
        <taxon>Bacillaceae</taxon>
        <taxon>Bacillus</taxon>
        <taxon>Bacillus cereus group</taxon>
    </lineage>
</organism>
<protein>
    <submittedName>
        <fullName evidence="1">Uncharacterized protein</fullName>
    </submittedName>
</protein>
<gene>
    <name evidence="1" type="ORF">CN475_05955</name>
</gene>
<evidence type="ECO:0000313" key="1">
    <source>
        <dbReference type="EMBL" id="PEQ90812.1"/>
    </source>
</evidence>
<name>A0A9X6YTL6_BACCE</name>
<reference evidence="1 2" key="1">
    <citation type="submission" date="2017-09" db="EMBL/GenBank/DDBJ databases">
        <title>Large-scale bioinformatics analysis of Bacillus genomes uncovers conserved roles of natural products in bacterial physiology.</title>
        <authorList>
            <consortium name="Agbiome Team Llc"/>
            <person name="Bleich R.M."/>
            <person name="Kirk G.J."/>
            <person name="Santa Maria K.C."/>
            <person name="Allen S.E."/>
            <person name="Farag S."/>
            <person name="Shank E.A."/>
            <person name="Bowers A."/>
        </authorList>
    </citation>
    <scope>NUCLEOTIDE SEQUENCE [LARGE SCALE GENOMIC DNA]</scope>
    <source>
        <strain evidence="1 2">AFS006334</strain>
    </source>
</reference>
<dbReference type="EMBL" id="NTXW01000009">
    <property type="protein sequence ID" value="PEQ90812.1"/>
    <property type="molecule type" value="Genomic_DNA"/>
</dbReference>
<dbReference type="AlphaFoldDB" id="A0A9X6YTL6"/>
<sequence length="70" mass="8137">MIPVPITVGNNDLHKMKVVNVWGNLSNPYIVTDKHTHQKLSLFLRNSDIKNEEKIIDERVIFIEELINVI</sequence>
<proteinExistence type="predicted"/>
<dbReference type="Proteomes" id="UP000219869">
    <property type="component" value="Unassembled WGS sequence"/>
</dbReference>